<gene>
    <name evidence="2" type="ORF">L596_005433</name>
</gene>
<evidence type="ECO:0000313" key="3">
    <source>
        <dbReference type="Proteomes" id="UP000298663"/>
    </source>
</evidence>
<protein>
    <submittedName>
        <fullName evidence="2">Uncharacterized protein</fullName>
    </submittedName>
</protein>
<organism evidence="2 3">
    <name type="scientific">Steinernema carpocapsae</name>
    <name type="common">Entomopathogenic nematode</name>
    <dbReference type="NCBI Taxonomy" id="34508"/>
    <lineage>
        <taxon>Eukaryota</taxon>
        <taxon>Metazoa</taxon>
        <taxon>Ecdysozoa</taxon>
        <taxon>Nematoda</taxon>
        <taxon>Chromadorea</taxon>
        <taxon>Rhabditida</taxon>
        <taxon>Tylenchina</taxon>
        <taxon>Panagrolaimomorpha</taxon>
        <taxon>Strongyloidoidea</taxon>
        <taxon>Steinernematidae</taxon>
        <taxon>Steinernema</taxon>
    </lineage>
</organism>
<accession>A0A4U8V0K8</accession>
<proteinExistence type="predicted"/>
<feature type="signal peptide" evidence="1">
    <location>
        <begin position="1"/>
        <end position="23"/>
    </location>
</feature>
<reference evidence="2 3" key="2">
    <citation type="journal article" date="2019" name="G3 (Bethesda)">
        <title>Hybrid Assembly of the Genome of the Entomopathogenic Nematode Steinernema carpocapsae Identifies the X-Chromosome.</title>
        <authorList>
            <person name="Serra L."/>
            <person name="Macchietto M."/>
            <person name="Macias-Munoz A."/>
            <person name="McGill C.J."/>
            <person name="Rodriguez I.M."/>
            <person name="Rodriguez B."/>
            <person name="Murad R."/>
            <person name="Mortazavi A."/>
        </authorList>
    </citation>
    <scope>NUCLEOTIDE SEQUENCE [LARGE SCALE GENOMIC DNA]</scope>
    <source>
        <strain evidence="2 3">ALL</strain>
    </source>
</reference>
<feature type="chain" id="PRO_5020822701" evidence="1">
    <location>
        <begin position="24"/>
        <end position="447"/>
    </location>
</feature>
<comment type="caution">
    <text evidence="2">The sequence shown here is derived from an EMBL/GenBank/DDBJ whole genome shotgun (WGS) entry which is preliminary data.</text>
</comment>
<keyword evidence="3" id="KW-1185">Reference proteome</keyword>
<dbReference type="Proteomes" id="UP000298663">
    <property type="component" value="Chromosome X"/>
</dbReference>
<dbReference type="EMBL" id="CM016762">
    <property type="protein sequence ID" value="TMS38789.1"/>
    <property type="molecule type" value="Genomic_DNA"/>
</dbReference>
<sequence>MARGQVMAGLLVLCFLFLTFAQAENQELEAVLSPRTVYGNSYVVKDASTFEDCESWAKATQKTGGTPFFRFSKDSGEDTCKIFVDVLSTDEIPPDDIYFLSKDPSKLPHEFIRAADAHCSSKCDKDFIPFKDRCYDLRVFAPPKNIRDKDAMYRAMYKTCAKADLVGNSKPLCINSRGEMRLLADEFRKRNFEEEGFLTGLEYRLFQGYACRGYFAEKFGNQTERHPRNSYVGINGTNGDLMHVDDKVPLLTNVVACSYATCRAAGPTLLKIKMTWSEAADCDLKRNNSQLSFRLLRKENGRVVSISQDMMLAYQYGLMGNSRTMYYELPDEMCQRFTSVCERFDEIALTPMGFLAVYPTSIDITLQGKEDHPRRFVFKPPTTECRSEEGVKHWVYERDFGYMFRPNNHFLYGPNGVISQMSTSHLYSYIKNRLENIKQPQGFKDFR</sequence>
<keyword evidence="1" id="KW-0732">Signal</keyword>
<dbReference type="AlphaFoldDB" id="A0A4U8V0K8"/>
<dbReference type="EMBL" id="AZBU02000001">
    <property type="protein sequence ID" value="TMS38789.1"/>
    <property type="molecule type" value="Genomic_DNA"/>
</dbReference>
<reference evidence="2 3" key="1">
    <citation type="journal article" date="2015" name="Genome Biol.">
        <title>Comparative genomics of Steinernema reveals deeply conserved gene regulatory networks.</title>
        <authorList>
            <person name="Dillman A.R."/>
            <person name="Macchietto M."/>
            <person name="Porter C.F."/>
            <person name="Rogers A."/>
            <person name="Williams B."/>
            <person name="Antoshechkin I."/>
            <person name="Lee M.M."/>
            <person name="Goodwin Z."/>
            <person name="Lu X."/>
            <person name="Lewis E.E."/>
            <person name="Goodrich-Blair H."/>
            <person name="Stock S.P."/>
            <person name="Adams B.J."/>
            <person name="Sternberg P.W."/>
            <person name="Mortazavi A."/>
        </authorList>
    </citation>
    <scope>NUCLEOTIDE SEQUENCE [LARGE SCALE GENOMIC DNA]</scope>
    <source>
        <strain evidence="2 3">ALL</strain>
    </source>
</reference>
<evidence type="ECO:0000313" key="2">
    <source>
        <dbReference type="EMBL" id="TMS38789.1"/>
    </source>
</evidence>
<evidence type="ECO:0000256" key="1">
    <source>
        <dbReference type="SAM" id="SignalP"/>
    </source>
</evidence>
<name>A0A4U8V0K8_STECR</name>